<dbReference type="EMBL" id="PYMK01000003">
    <property type="protein sequence ID" value="PSU30714.1"/>
    <property type="molecule type" value="Genomic_DNA"/>
</dbReference>
<evidence type="ECO:0000313" key="1">
    <source>
        <dbReference type="EMBL" id="PSU30714.1"/>
    </source>
</evidence>
<dbReference type="OrthoDB" id="7808800at2"/>
<gene>
    <name evidence="1" type="ORF">CTM88_03665</name>
</gene>
<name>A0A2T3IQW1_9GAMM</name>
<reference evidence="1 2" key="1">
    <citation type="submission" date="2018-03" db="EMBL/GenBank/DDBJ databases">
        <title>Whole genome sequencing of Histamine producing bacteria.</title>
        <authorList>
            <person name="Butler K."/>
        </authorList>
    </citation>
    <scope>NUCLEOTIDE SEQUENCE [LARGE SCALE GENOMIC DNA]</scope>
    <source>
        <strain evidence="1 2">BS2</strain>
    </source>
</reference>
<evidence type="ECO:0000313" key="2">
    <source>
        <dbReference type="Proteomes" id="UP000240254"/>
    </source>
</evidence>
<proteinExistence type="predicted"/>
<accession>A0A2T3IQW1</accession>
<dbReference type="Proteomes" id="UP000240254">
    <property type="component" value="Unassembled WGS sequence"/>
</dbReference>
<comment type="caution">
    <text evidence="1">The sequence shown here is derived from an EMBL/GenBank/DDBJ whole genome shotgun (WGS) entry which is preliminary data.</text>
</comment>
<dbReference type="AlphaFoldDB" id="A0A2T3IQW1"/>
<sequence length="349" mass="39600">MTTVRIQEKTVNLLSEFIIHYESNDFYKNHEENYSGLSKLVKDKSKKLTVPLNVLSVRVYNIAEHTAFCMGLYNYKFYLLAKSVIAAINDNNPLSLANNTRSLVEQIAAITYLIESIEKMMSNLKDQGQLKKIDEILNKAEKNINRVYFGQGKGQSNGTDYKAVHINDSLGSLQKEIPDIHDLYSVLCEYVHPNFGNNKLVSSGQLGKGKFESIDINSESVIEILECSALVFDFLDQKRVYHPAVSARIYNFVEYFFVKGAKITNVFSQNNSKPTGDGKSQKTALFFKKARNAGEAIQLSYLYFSGNNIEIYGRQNEGIEKGYIYDTYNTSNGVFWVKVPMYQSVIADF</sequence>
<protein>
    <submittedName>
        <fullName evidence="1">Uncharacterized protein</fullName>
    </submittedName>
</protein>
<dbReference type="RefSeq" id="WP_107204483.1">
    <property type="nucleotide sequence ID" value="NZ_PYMK01000003.1"/>
</dbReference>
<organism evidence="1 2">
    <name type="scientific">Photobacterium aquimaris</name>
    <dbReference type="NCBI Taxonomy" id="512643"/>
    <lineage>
        <taxon>Bacteria</taxon>
        <taxon>Pseudomonadati</taxon>
        <taxon>Pseudomonadota</taxon>
        <taxon>Gammaproteobacteria</taxon>
        <taxon>Vibrionales</taxon>
        <taxon>Vibrionaceae</taxon>
        <taxon>Photobacterium</taxon>
    </lineage>
</organism>